<dbReference type="EMBL" id="NMQT01000153">
    <property type="protein sequence ID" value="OXM46298.1"/>
    <property type="molecule type" value="Genomic_DNA"/>
</dbReference>
<evidence type="ECO:0000313" key="3">
    <source>
        <dbReference type="Proteomes" id="UP000215223"/>
    </source>
</evidence>
<protein>
    <submittedName>
        <fullName evidence="2">Uncharacterized protein</fullName>
    </submittedName>
</protein>
<organism evidence="2 3">
    <name type="scientific">Amycolatopsis thailandensis</name>
    <dbReference type="NCBI Taxonomy" id="589330"/>
    <lineage>
        <taxon>Bacteria</taxon>
        <taxon>Bacillati</taxon>
        <taxon>Actinomycetota</taxon>
        <taxon>Actinomycetes</taxon>
        <taxon>Pseudonocardiales</taxon>
        <taxon>Pseudonocardiaceae</taxon>
        <taxon>Amycolatopsis</taxon>
    </lineage>
</organism>
<name>A0A229RI07_9PSEU</name>
<proteinExistence type="predicted"/>
<accession>A0A229RI07</accession>
<gene>
    <name evidence="2" type="ORF">CFP71_37100</name>
</gene>
<keyword evidence="3" id="KW-1185">Reference proteome</keyword>
<feature type="non-terminal residue" evidence="2">
    <location>
        <position position="1"/>
    </location>
</feature>
<dbReference type="AlphaFoldDB" id="A0A229RI07"/>
<feature type="compositionally biased region" description="Pro residues" evidence="1">
    <location>
        <begin position="1"/>
        <end position="11"/>
    </location>
</feature>
<feature type="region of interest" description="Disordered" evidence="1">
    <location>
        <begin position="1"/>
        <end position="177"/>
    </location>
</feature>
<dbReference type="Proteomes" id="UP000215223">
    <property type="component" value="Unassembled WGS sequence"/>
</dbReference>
<comment type="caution">
    <text evidence="2">The sequence shown here is derived from an EMBL/GenBank/DDBJ whole genome shotgun (WGS) entry which is preliminary data.</text>
</comment>
<evidence type="ECO:0000256" key="1">
    <source>
        <dbReference type="SAM" id="MobiDB-lite"/>
    </source>
</evidence>
<sequence length="177" mass="18686">RDPEPPTPPSIPVVAEPVRRPEPARPPEPEPVRRPAAEAPSRHGSPAAEPPAVNPTLPEEIRVTQNGGGGRRRRASEDSSVSLTPAPSVPEPTGGGRRRRPDGEPPAWQNGAESGGRHGGKRSKPDEDEAPSRNGSSHSHQETPAAGSHASGRSVMDLLAANGANESTPRRRRRAED</sequence>
<reference evidence="2 3" key="1">
    <citation type="submission" date="2017-07" db="EMBL/GenBank/DDBJ databases">
        <title>Amycolatopsis thailandensis Genome sequencing and assembly.</title>
        <authorList>
            <person name="Kaur N."/>
            <person name="Mayilraj S."/>
        </authorList>
    </citation>
    <scope>NUCLEOTIDE SEQUENCE [LARGE SCALE GENOMIC DNA]</scope>
    <source>
        <strain evidence="2 3">JCM 16380</strain>
    </source>
</reference>
<evidence type="ECO:0000313" key="2">
    <source>
        <dbReference type="EMBL" id="OXM46298.1"/>
    </source>
</evidence>
<feature type="compositionally biased region" description="Basic and acidic residues" evidence="1">
    <location>
        <begin position="17"/>
        <end position="36"/>
    </location>
</feature>